<protein>
    <recommendedName>
        <fullName evidence="1">DUF1508 domain-containing protein</fullName>
    </recommendedName>
</protein>
<dbReference type="EMBL" id="ACYG01000030">
    <property type="protein sequence ID" value="EEV16707.1"/>
    <property type="molecule type" value="Genomic_DNA"/>
</dbReference>
<evidence type="ECO:0000313" key="3">
    <source>
        <dbReference type="Proteomes" id="UP000005709"/>
    </source>
</evidence>
<dbReference type="OrthoDB" id="9802792at2"/>
<feature type="domain" description="DUF1508" evidence="1">
    <location>
        <begin position="72"/>
        <end position="119"/>
    </location>
</feature>
<dbReference type="Proteomes" id="UP000005709">
    <property type="component" value="Unassembled WGS sequence"/>
</dbReference>
<keyword evidence="3" id="KW-1185">Reference proteome</keyword>
<dbReference type="InterPro" id="IPR051141">
    <property type="entry name" value="UPF0339_domain"/>
</dbReference>
<dbReference type="Pfam" id="PF07411">
    <property type="entry name" value="DUF1508"/>
    <property type="match status" value="2"/>
</dbReference>
<dbReference type="AlphaFoldDB" id="C8PKU8"/>
<dbReference type="PANTHER" id="PTHR40606:SF1">
    <property type="entry name" value="UPF0339 PROTEIN YEGP"/>
    <property type="match status" value="1"/>
</dbReference>
<dbReference type="PANTHER" id="PTHR40606">
    <property type="match status" value="1"/>
</dbReference>
<accession>C8PKU8</accession>
<dbReference type="STRING" id="824.CGRAC_0035"/>
<name>C8PKU8_9BACT</name>
<reference evidence="2 3" key="1">
    <citation type="submission" date="2009-07" db="EMBL/GenBank/DDBJ databases">
        <authorList>
            <person name="Madupu R."/>
            <person name="Sebastian Y."/>
            <person name="Durkin A.S."/>
            <person name="Torralba M."/>
            <person name="Methe B."/>
            <person name="Sutton G.G."/>
            <person name="Strausberg R.L."/>
            <person name="Nelson K.E."/>
        </authorList>
    </citation>
    <scope>NUCLEOTIDE SEQUENCE [LARGE SCALE GENOMIC DNA]</scope>
    <source>
        <strain evidence="2 3">RM3268</strain>
    </source>
</reference>
<dbReference type="Gene3D" id="2.30.29.80">
    <property type="match status" value="1"/>
</dbReference>
<feature type="domain" description="DUF1508" evidence="1">
    <location>
        <begin position="16"/>
        <end position="54"/>
    </location>
</feature>
<gene>
    <name evidence="2" type="ORF">CAMGR0001_0321</name>
</gene>
<comment type="caution">
    <text evidence="2">The sequence shown here is derived from an EMBL/GenBank/DDBJ whole genome shotgun (WGS) entry which is preliminary data.</text>
</comment>
<dbReference type="RefSeq" id="WP_005873032.1">
    <property type="nucleotide sequence ID" value="NZ_ACYG01000030.1"/>
</dbReference>
<sequence>MAEFLIKDAKDGCKFDLLYDGHVLCTSEVYTSKAACKNGIESVAKNAALNKIEDQIAGGEKLNNPKFELYTDKADKVRFRLTASNGQIIAVSKDFEAKADALKVIELIVKQAAKAKIKEA</sequence>
<proteinExistence type="predicted"/>
<dbReference type="eggNOG" id="COG3422">
    <property type="taxonomic scope" value="Bacteria"/>
</dbReference>
<dbReference type="InterPro" id="IPR036913">
    <property type="entry name" value="YegP-like_sf"/>
</dbReference>
<dbReference type="SUPFAM" id="SSF160113">
    <property type="entry name" value="YegP-like"/>
    <property type="match status" value="2"/>
</dbReference>
<dbReference type="InterPro" id="IPR010879">
    <property type="entry name" value="DUF1508"/>
</dbReference>
<evidence type="ECO:0000313" key="2">
    <source>
        <dbReference type="EMBL" id="EEV16707.1"/>
    </source>
</evidence>
<organism evidence="2 3">
    <name type="scientific">Campylobacter gracilis RM3268</name>
    <dbReference type="NCBI Taxonomy" id="553220"/>
    <lineage>
        <taxon>Bacteria</taxon>
        <taxon>Pseudomonadati</taxon>
        <taxon>Campylobacterota</taxon>
        <taxon>Epsilonproteobacteria</taxon>
        <taxon>Campylobacterales</taxon>
        <taxon>Campylobacteraceae</taxon>
        <taxon>Campylobacter</taxon>
    </lineage>
</organism>
<evidence type="ECO:0000259" key="1">
    <source>
        <dbReference type="Pfam" id="PF07411"/>
    </source>
</evidence>